<proteinExistence type="predicted"/>
<dbReference type="OrthoDB" id="6962799at2"/>
<sequence length="657" mass="72655">MNIMMQHLQQALRWILVMGCGLLSAGVYAGSLPWQNLRDVTLFILPQQPTQLSLSWSDAWQAEAHTDRYFLQDAKGNLLAQQYLDSTSITGSASYALKADGPYQLTIPGYSFRNFRMDVANSLVLLQPPKGRLALTSRQPNSTLYFRTRTGVKNVLGGRYQDGGIVALEAKRLSDGQRVRLTLNQQYDKGFYFDQVALPDSGQEETWQLTLVGQGKAAFWLDGSSNLFAASEEELTALRLLPGQVRLTLGSKLLGPTPKLGMAQFDPNQLPASIQAGLQSTQPRFSANYAFYDVLNRNPTHFEAAIQGMQKMGVKDSLTLLGGTGAQGAMFRVLTASQEVKTGLAAWIKLRIRQQNGGLHYISFADEPNLNYPDYATYQRYFREMAQWVRNYPGAYKAGIRIAVPASSLFIDGPSSSNSSARKGADWTRRLLQDNPGLIDAIAWHEWDHSKNLLSTRWYRYSLQQTVKLVGTDDQGRPKLPLFIDQTNIGSGNSTSPYDQNTFYAGLWWTSVVINSSQDGWLSGLAWFLSIDDENHQKGVVRYDSGKLSMRPVAGTMAFIARHWGNTVQALDNTAFDVDAMAMTSADNQQIILGVNKAARQQQVSLSGLKSCSPDAIQLTLLTASGEQPHALTCQANTAQFTLPPQSIFAMSWKAGP</sequence>
<evidence type="ECO:0000313" key="1">
    <source>
        <dbReference type="EMBL" id="PPC77707.1"/>
    </source>
</evidence>
<accession>A0A2S5KS75</accession>
<protein>
    <submittedName>
        <fullName evidence="1">Uncharacterized protein</fullName>
    </submittedName>
</protein>
<dbReference type="InterPro" id="IPR017853">
    <property type="entry name" value="GH"/>
</dbReference>
<name>A0A2S5KS75_9PROT</name>
<dbReference type="SUPFAM" id="SSF51445">
    <property type="entry name" value="(Trans)glycosidases"/>
    <property type="match status" value="1"/>
</dbReference>
<evidence type="ECO:0000313" key="2">
    <source>
        <dbReference type="Proteomes" id="UP000238196"/>
    </source>
</evidence>
<dbReference type="AlphaFoldDB" id="A0A2S5KS75"/>
<reference evidence="1 2" key="1">
    <citation type="submission" date="2018-02" db="EMBL/GenBank/DDBJ databases">
        <title>novel marine gammaproteobacteria from coastal saline agro ecosystem.</title>
        <authorList>
            <person name="Krishnan R."/>
            <person name="Ramesh Kumar N."/>
        </authorList>
    </citation>
    <scope>NUCLEOTIDE SEQUENCE [LARGE SCALE GENOMIC DNA]</scope>
    <source>
        <strain evidence="1 2">228</strain>
    </source>
</reference>
<dbReference type="EMBL" id="PRLP01000027">
    <property type="protein sequence ID" value="PPC77707.1"/>
    <property type="molecule type" value="Genomic_DNA"/>
</dbReference>
<dbReference type="Proteomes" id="UP000238196">
    <property type="component" value="Unassembled WGS sequence"/>
</dbReference>
<comment type="caution">
    <text evidence="1">The sequence shown here is derived from an EMBL/GenBank/DDBJ whole genome shotgun (WGS) entry which is preliminary data.</text>
</comment>
<gene>
    <name evidence="1" type="ORF">C4K68_09000</name>
</gene>
<organism evidence="1 2">
    <name type="scientific">Proteobacteria bacterium 228</name>
    <dbReference type="NCBI Taxonomy" id="2083153"/>
    <lineage>
        <taxon>Bacteria</taxon>
        <taxon>Pseudomonadati</taxon>
        <taxon>Pseudomonadota</taxon>
    </lineage>
</organism>
<dbReference type="Gene3D" id="3.20.20.80">
    <property type="entry name" value="Glycosidases"/>
    <property type="match status" value="1"/>
</dbReference>